<protein>
    <recommendedName>
        <fullName evidence="2">SprT-like domain-containing protein</fullName>
    </recommendedName>
</protein>
<feature type="region of interest" description="Disordered" evidence="1">
    <location>
        <begin position="320"/>
        <end position="356"/>
    </location>
</feature>
<dbReference type="EMBL" id="JALJOT010000002">
    <property type="protein sequence ID" value="KAK9917313.1"/>
    <property type="molecule type" value="Genomic_DNA"/>
</dbReference>
<evidence type="ECO:0000313" key="4">
    <source>
        <dbReference type="Proteomes" id="UP001491310"/>
    </source>
</evidence>
<feature type="domain" description="SprT-like" evidence="2">
    <location>
        <begin position="13"/>
        <end position="173"/>
    </location>
</feature>
<feature type="region of interest" description="Disordered" evidence="1">
    <location>
        <begin position="296"/>
        <end position="315"/>
    </location>
</feature>
<evidence type="ECO:0000256" key="1">
    <source>
        <dbReference type="SAM" id="MobiDB-lite"/>
    </source>
</evidence>
<name>A0ABR2YZN7_9CHLO</name>
<keyword evidence="4" id="KW-1185">Reference proteome</keyword>
<feature type="region of interest" description="Disordered" evidence="1">
    <location>
        <begin position="253"/>
        <end position="283"/>
    </location>
</feature>
<feature type="compositionally biased region" description="Polar residues" evidence="1">
    <location>
        <begin position="254"/>
        <end position="267"/>
    </location>
</feature>
<feature type="compositionally biased region" description="Basic and acidic residues" evidence="1">
    <location>
        <begin position="206"/>
        <end position="219"/>
    </location>
</feature>
<dbReference type="PANTHER" id="PTHR21220:SF0">
    <property type="entry name" value="DNA-DEPENDENT METALLOPROTEASE SPRTN"/>
    <property type="match status" value="1"/>
</dbReference>
<feature type="region of interest" description="Disordered" evidence="1">
    <location>
        <begin position="206"/>
        <end position="240"/>
    </location>
</feature>
<gene>
    <name evidence="3" type="ORF">WJX75_003043</name>
</gene>
<reference evidence="3 4" key="1">
    <citation type="journal article" date="2024" name="Nat. Commun.">
        <title>Phylogenomics reveals the evolutionary origins of lichenization in chlorophyte algae.</title>
        <authorList>
            <person name="Puginier C."/>
            <person name="Libourel C."/>
            <person name="Otte J."/>
            <person name="Skaloud P."/>
            <person name="Haon M."/>
            <person name="Grisel S."/>
            <person name="Petersen M."/>
            <person name="Berrin J.G."/>
            <person name="Delaux P.M."/>
            <person name="Dal Grande F."/>
            <person name="Keller J."/>
        </authorList>
    </citation>
    <scope>NUCLEOTIDE SEQUENCE [LARGE SCALE GENOMIC DNA]</scope>
    <source>
        <strain evidence="3 4">SAG 216-7</strain>
    </source>
</reference>
<dbReference type="PANTHER" id="PTHR21220">
    <property type="entry name" value="DNA-DEPENDENT METALLOPROTEASE SPRTN"/>
    <property type="match status" value="1"/>
</dbReference>
<comment type="caution">
    <text evidence="3">The sequence shown here is derived from an EMBL/GenBank/DDBJ whole genome shotgun (WGS) entry which is preliminary data.</text>
</comment>
<accession>A0ABR2YZN7</accession>
<evidence type="ECO:0000313" key="3">
    <source>
        <dbReference type="EMBL" id="KAK9917313.1"/>
    </source>
</evidence>
<dbReference type="SMART" id="SM00731">
    <property type="entry name" value="SprT"/>
    <property type="match status" value="1"/>
</dbReference>
<dbReference type="Pfam" id="PF10263">
    <property type="entry name" value="SprT-like"/>
    <property type="match status" value="1"/>
</dbReference>
<dbReference type="InterPro" id="IPR044245">
    <property type="entry name" value="Spartan"/>
</dbReference>
<dbReference type="InterPro" id="IPR006640">
    <property type="entry name" value="SprT-like_domain"/>
</dbReference>
<organism evidence="3 4">
    <name type="scientific">Coccomyxa subellipsoidea</name>
    <dbReference type="NCBI Taxonomy" id="248742"/>
    <lineage>
        <taxon>Eukaryota</taxon>
        <taxon>Viridiplantae</taxon>
        <taxon>Chlorophyta</taxon>
        <taxon>core chlorophytes</taxon>
        <taxon>Trebouxiophyceae</taxon>
        <taxon>Trebouxiophyceae incertae sedis</taxon>
        <taxon>Coccomyxaceae</taxon>
        <taxon>Coccomyxa</taxon>
    </lineage>
</organism>
<sequence>MAETDFDVLEPHPDIHGLFEHFNKLYFEGTLGAASVEWSSKRMTSCAGTCSYTKEGGCVIRLSEPLLKFRPTKDLKEVLLHESIHAYLFLNKIRDSDHGPKFCKRMHEINSATFPDSQRPPGGYNITTRHSMIAEVQNYQTHHWECDRCGNLVRRAMNRPPQEADCRGRMGKGSDCMDPKCAFHMHIRYCGGSYIKVAEPEGYVDKRKGTGKGKAEEAKFATADGKPLPLKRPRSTPDQGTVQITDFFERIIQPSGSLETGTQQGSKSSRKAVRGRGGTPEQRRRLLADAALRRLQGSSDPGAEAEEVDAKPGASALDARATAAPKKLKHHHDQGCAGNTVMPATTEDKAPDSAKGVRERERWAALAISNAELNAHVDACLVGQVV</sequence>
<dbReference type="Proteomes" id="UP001491310">
    <property type="component" value="Unassembled WGS sequence"/>
</dbReference>
<evidence type="ECO:0000259" key="2">
    <source>
        <dbReference type="SMART" id="SM00731"/>
    </source>
</evidence>
<feature type="compositionally biased region" description="Basic and acidic residues" evidence="1">
    <location>
        <begin position="346"/>
        <end position="356"/>
    </location>
</feature>
<proteinExistence type="predicted"/>